<dbReference type="EMBL" id="PDUD01000023">
    <property type="protein sequence ID" value="PHN05041.1"/>
    <property type="molecule type" value="Genomic_DNA"/>
</dbReference>
<keyword evidence="1" id="KW-0732">Signal</keyword>
<keyword evidence="3" id="KW-1185">Reference proteome</keyword>
<organism evidence="2 3">
    <name type="scientific">Flavilitoribacter nigricans (strain ATCC 23147 / DSM 23189 / NBRC 102662 / NCIMB 1420 / SS-2)</name>
    <name type="common">Lewinella nigricans</name>
    <dbReference type="NCBI Taxonomy" id="1122177"/>
    <lineage>
        <taxon>Bacteria</taxon>
        <taxon>Pseudomonadati</taxon>
        <taxon>Bacteroidota</taxon>
        <taxon>Saprospiria</taxon>
        <taxon>Saprospirales</taxon>
        <taxon>Lewinellaceae</taxon>
        <taxon>Flavilitoribacter</taxon>
    </lineage>
</organism>
<name>A0A2D0N944_FLAN2</name>
<evidence type="ECO:0000313" key="2">
    <source>
        <dbReference type="EMBL" id="PHN05041.1"/>
    </source>
</evidence>
<evidence type="ECO:0000256" key="1">
    <source>
        <dbReference type="SAM" id="SignalP"/>
    </source>
</evidence>
<dbReference type="AlphaFoldDB" id="A0A2D0N944"/>
<feature type="signal peptide" evidence="1">
    <location>
        <begin position="1"/>
        <end position="26"/>
    </location>
</feature>
<evidence type="ECO:0000313" key="3">
    <source>
        <dbReference type="Proteomes" id="UP000223913"/>
    </source>
</evidence>
<proteinExistence type="predicted"/>
<sequence>MLKKPRAGKFYPLMLLLLTGTLSLSAQDFLLNAGDFNSCTLIAPLSWEAYDGWSDGVLQYEVWASQKSPASDWPGPAELIATLDGNITNYDFYADDGRQHCLEILAISPDQQDTVRSNQICMDVPILLVQDIVVLDSASVNQDFSTPPGSVALSWRTDLPNSPLQDGELFRSTDGIDFELVKGFNFRTGFFLDEQANAHLGPRTYRIHAYDRCRNEEVSNTLTTIFLRGETGENGLNSLRWTPYQNEFLFDNQFYFVVTEPVDGPLNLQDPVANYGGDVYDHSEIIDLEDPAQRTLCYSIVSAPRLYRKGKLYERTTSFSNRVCLTHTTSLFIPNAFAPNGVNTEFRPYGHFGDVGAYSMQIFSRYGSLVYESRSLDNGWDGTSNGRSLPMGVYVYRIRMQQQSGEWVEKRGDILLVR</sequence>
<dbReference type="NCBIfam" id="TIGR04131">
    <property type="entry name" value="Bac_Flav_CTERM"/>
    <property type="match status" value="1"/>
</dbReference>
<evidence type="ECO:0008006" key="4">
    <source>
        <dbReference type="Google" id="ProtNLM"/>
    </source>
</evidence>
<protein>
    <recommendedName>
        <fullName evidence="4">Gliding motility-associated C-terminal domain-containing protein</fullName>
    </recommendedName>
</protein>
<dbReference type="Pfam" id="PF13585">
    <property type="entry name" value="CHU_C"/>
    <property type="match status" value="1"/>
</dbReference>
<dbReference type="OrthoDB" id="631648at2"/>
<accession>A0A2D0N944</accession>
<gene>
    <name evidence="2" type="ORF">CRP01_18630</name>
</gene>
<dbReference type="Proteomes" id="UP000223913">
    <property type="component" value="Unassembled WGS sequence"/>
</dbReference>
<comment type="caution">
    <text evidence="2">The sequence shown here is derived from an EMBL/GenBank/DDBJ whole genome shotgun (WGS) entry which is preliminary data.</text>
</comment>
<feature type="chain" id="PRO_5013175108" description="Gliding motility-associated C-terminal domain-containing protein" evidence="1">
    <location>
        <begin position="27"/>
        <end position="418"/>
    </location>
</feature>
<reference evidence="2 3" key="1">
    <citation type="submission" date="2017-10" db="EMBL/GenBank/DDBJ databases">
        <title>The draft genome sequence of Lewinella nigricans NBRC 102662.</title>
        <authorList>
            <person name="Wang K."/>
        </authorList>
    </citation>
    <scope>NUCLEOTIDE SEQUENCE [LARGE SCALE GENOMIC DNA]</scope>
    <source>
        <strain evidence="2 3">NBRC 102662</strain>
    </source>
</reference>
<dbReference type="InterPro" id="IPR026341">
    <property type="entry name" value="T9SS_type_B"/>
</dbReference>
<dbReference type="RefSeq" id="WP_099151588.1">
    <property type="nucleotide sequence ID" value="NZ_PDUD01000023.1"/>
</dbReference>